<dbReference type="GO" id="GO:0016491">
    <property type="term" value="F:oxidoreductase activity"/>
    <property type="evidence" value="ECO:0007669"/>
    <property type="project" value="UniProtKB-KW"/>
</dbReference>
<keyword evidence="4" id="KW-1185">Reference proteome</keyword>
<gene>
    <name evidence="3" type="ORF">C7455_11216</name>
</gene>
<evidence type="ECO:0000259" key="2">
    <source>
        <dbReference type="Pfam" id="PF01266"/>
    </source>
</evidence>
<organism evidence="3 4">
    <name type="scientific">Roseicyclus mahoneyensis</name>
    <dbReference type="NCBI Taxonomy" id="164332"/>
    <lineage>
        <taxon>Bacteria</taxon>
        <taxon>Pseudomonadati</taxon>
        <taxon>Pseudomonadota</taxon>
        <taxon>Alphaproteobacteria</taxon>
        <taxon>Rhodobacterales</taxon>
        <taxon>Roseobacteraceae</taxon>
        <taxon>Roseicyclus</taxon>
    </lineage>
</organism>
<dbReference type="InterPro" id="IPR036188">
    <property type="entry name" value="FAD/NAD-bd_sf"/>
</dbReference>
<dbReference type="Pfam" id="PF01266">
    <property type="entry name" value="DAO"/>
    <property type="match status" value="1"/>
</dbReference>
<dbReference type="PANTHER" id="PTHR13847">
    <property type="entry name" value="SARCOSINE DEHYDROGENASE-RELATED"/>
    <property type="match status" value="1"/>
</dbReference>
<reference evidence="3 4" key="1">
    <citation type="submission" date="2018-05" db="EMBL/GenBank/DDBJ databases">
        <title>Genomic Encyclopedia of Type Strains, Phase IV (KMG-IV): sequencing the most valuable type-strain genomes for metagenomic binning, comparative biology and taxonomic classification.</title>
        <authorList>
            <person name="Goeker M."/>
        </authorList>
    </citation>
    <scope>NUCLEOTIDE SEQUENCE [LARGE SCALE GENOMIC DNA]</scope>
    <source>
        <strain evidence="3 4">DSM 16097</strain>
    </source>
</reference>
<comment type="caution">
    <text evidence="3">The sequence shown here is derived from an EMBL/GenBank/DDBJ whole genome shotgun (WGS) entry which is preliminary data.</text>
</comment>
<dbReference type="Proteomes" id="UP000245708">
    <property type="component" value="Unassembled WGS sequence"/>
</dbReference>
<dbReference type="RefSeq" id="WP_109670522.1">
    <property type="nucleotide sequence ID" value="NZ_QGGW01000012.1"/>
</dbReference>
<dbReference type="GO" id="GO:0005737">
    <property type="term" value="C:cytoplasm"/>
    <property type="evidence" value="ECO:0007669"/>
    <property type="project" value="TreeGrafter"/>
</dbReference>
<dbReference type="SUPFAM" id="SSF51905">
    <property type="entry name" value="FAD/NAD(P)-binding domain"/>
    <property type="match status" value="1"/>
</dbReference>
<accession>A0A316G9J1</accession>
<evidence type="ECO:0000256" key="1">
    <source>
        <dbReference type="ARBA" id="ARBA00023002"/>
    </source>
</evidence>
<dbReference type="Gene3D" id="3.30.9.10">
    <property type="entry name" value="D-Amino Acid Oxidase, subunit A, domain 2"/>
    <property type="match status" value="1"/>
</dbReference>
<keyword evidence="1" id="KW-0560">Oxidoreductase</keyword>
<dbReference type="PANTHER" id="PTHR13847:SF275">
    <property type="entry name" value="GAMMA-GLUTAMYLPUTRESCINE OXIDOREDUCTASE"/>
    <property type="match status" value="1"/>
</dbReference>
<evidence type="ECO:0000313" key="3">
    <source>
        <dbReference type="EMBL" id="PWK57292.1"/>
    </source>
</evidence>
<dbReference type="EMBL" id="QGGW01000012">
    <property type="protein sequence ID" value="PWK57292.1"/>
    <property type="molecule type" value="Genomic_DNA"/>
</dbReference>
<proteinExistence type="predicted"/>
<dbReference type="InterPro" id="IPR006076">
    <property type="entry name" value="FAD-dep_OxRdtase"/>
</dbReference>
<protein>
    <submittedName>
        <fullName evidence="3">Glycine/D-amino acid oxidase-like deaminating enzyme</fullName>
    </submittedName>
</protein>
<dbReference type="OrthoDB" id="9806601at2"/>
<dbReference type="AlphaFoldDB" id="A0A316G9J1"/>
<name>A0A316G9J1_9RHOB</name>
<dbReference type="Gene3D" id="3.50.50.60">
    <property type="entry name" value="FAD/NAD(P)-binding domain"/>
    <property type="match status" value="1"/>
</dbReference>
<evidence type="ECO:0000313" key="4">
    <source>
        <dbReference type="Proteomes" id="UP000245708"/>
    </source>
</evidence>
<sequence>MVTGAEGPISLWDATAEEHPPEASALPDRVDLAIVGGGYTGLSTALHAAQAGLSAHVVEAHEIGHGGSGRNVGLVNAGVWMPPAQVRAALGPDYGPRFLRRFADGPALVFDLIERHQIRCEATRGGTIHAAHGPSGLRDLEGRCREWTGMGEPVEMLDAAATATALGTDRYVGGLLDHRAGTVNPMGYCRGLARAARAAGAGISTGVRVTGLHKQSGGWRVETDHGAISARAVVLGTNAYTDTLVPGLKSTFTMIHYFQFATQPLGPEADHILPGRQGVWDTAPVMTSIRRDARGRLIIGSMGRVIGTREKGLSRRWADQTLKRLYPTLGPVEFDEAWHGQIAMTPDHLPRIHVLDEGLYTPIGYNGRGIITGTIFGQTMADLLTGMDPADLPLPVTDPKGVATAPVMTRLYALSFAANQFIKGL</sequence>
<feature type="domain" description="FAD dependent oxidoreductase" evidence="2">
    <location>
        <begin position="31"/>
        <end position="383"/>
    </location>
</feature>